<dbReference type="CDD" id="cd09076">
    <property type="entry name" value="L1-EN"/>
    <property type="match status" value="1"/>
</dbReference>
<keyword evidence="3" id="KW-1185">Reference proteome</keyword>
<evidence type="ECO:0000259" key="1">
    <source>
        <dbReference type="Pfam" id="PF03372"/>
    </source>
</evidence>
<dbReference type="InParanoid" id="S8DQV2"/>
<dbReference type="InterPro" id="IPR036691">
    <property type="entry name" value="Endo/exonu/phosph_ase_sf"/>
</dbReference>
<reference evidence="2 3" key="1">
    <citation type="journal article" date="2012" name="Science">
        <title>The Paleozoic origin of enzymatic lignin decomposition reconstructed from 31 fungal genomes.</title>
        <authorList>
            <person name="Floudas D."/>
            <person name="Binder M."/>
            <person name="Riley R."/>
            <person name="Barry K."/>
            <person name="Blanchette R.A."/>
            <person name="Henrissat B."/>
            <person name="Martinez A.T."/>
            <person name="Otillar R."/>
            <person name="Spatafora J.W."/>
            <person name="Yadav J.S."/>
            <person name="Aerts A."/>
            <person name="Benoit I."/>
            <person name="Boyd A."/>
            <person name="Carlson A."/>
            <person name="Copeland A."/>
            <person name="Coutinho P.M."/>
            <person name="de Vries R.P."/>
            <person name="Ferreira P."/>
            <person name="Findley K."/>
            <person name="Foster B."/>
            <person name="Gaskell J."/>
            <person name="Glotzer D."/>
            <person name="Gorecki P."/>
            <person name="Heitman J."/>
            <person name="Hesse C."/>
            <person name="Hori C."/>
            <person name="Igarashi K."/>
            <person name="Jurgens J.A."/>
            <person name="Kallen N."/>
            <person name="Kersten P."/>
            <person name="Kohler A."/>
            <person name="Kuees U."/>
            <person name="Kumar T.K.A."/>
            <person name="Kuo A."/>
            <person name="LaButti K."/>
            <person name="Larrondo L.F."/>
            <person name="Lindquist E."/>
            <person name="Ling A."/>
            <person name="Lombard V."/>
            <person name="Lucas S."/>
            <person name="Lundell T."/>
            <person name="Martin R."/>
            <person name="McLaughlin D.J."/>
            <person name="Morgenstern I."/>
            <person name="Morin E."/>
            <person name="Murat C."/>
            <person name="Nagy L.G."/>
            <person name="Nolan M."/>
            <person name="Ohm R.A."/>
            <person name="Patyshakuliyeva A."/>
            <person name="Rokas A."/>
            <person name="Ruiz-Duenas F.J."/>
            <person name="Sabat G."/>
            <person name="Salamov A."/>
            <person name="Samejima M."/>
            <person name="Schmutz J."/>
            <person name="Slot J.C."/>
            <person name="St John F."/>
            <person name="Stenlid J."/>
            <person name="Sun H."/>
            <person name="Sun S."/>
            <person name="Syed K."/>
            <person name="Tsang A."/>
            <person name="Wiebenga A."/>
            <person name="Young D."/>
            <person name="Pisabarro A."/>
            <person name="Eastwood D.C."/>
            <person name="Martin F."/>
            <person name="Cullen D."/>
            <person name="Grigoriev I.V."/>
            <person name="Hibbett D.S."/>
        </authorList>
    </citation>
    <scope>NUCLEOTIDE SEQUENCE</scope>
    <source>
        <strain evidence="3">FP-58527</strain>
    </source>
</reference>
<dbReference type="InterPro" id="IPR005135">
    <property type="entry name" value="Endo/exonuclease/phosphatase"/>
</dbReference>
<evidence type="ECO:0000313" key="2">
    <source>
        <dbReference type="EMBL" id="EPS95047.1"/>
    </source>
</evidence>
<accession>S8DQV2</accession>
<dbReference type="OrthoDB" id="2799478at2759"/>
<dbReference type="HOGENOM" id="CLU_432853_0_0_1"/>
<feature type="domain" description="Endonuclease/exonuclease/phosphatase" evidence="1">
    <location>
        <begin position="83"/>
        <end position="299"/>
    </location>
</feature>
<organism evidence="2 3">
    <name type="scientific">Fomitopsis schrenkii</name>
    <name type="common">Brown rot fungus</name>
    <dbReference type="NCBI Taxonomy" id="2126942"/>
    <lineage>
        <taxon>Eukaryota</taxon>
        <taxon>Fungi</taxon>
        <taxon>Dikarya</taxon>
        <taxon>Basidiomycota</taxon>
        <taxon>Agaricomycotina</taxon>
        <taxon>Agaricomycetes</taxon>
        <taxon>Polyporales</taxon>
        <taxon>Fomitopsis</taxon>
    </lineage>
</organism>
<dbReference type="GO" id="GO:0003824">
    <property type="term" value="F:catalytic activity"/>
    <property type="evidence" value="ECO:0007669"/>
    <property type="project" value="InterPro"/>
</dbReference>
<dbReference type="SUPFAM" id="SSF56219">
    <property type="entry name" value="DNase I-like"/>
    <property type="match status" value="1"/>
</dbReference>
<evidence type="ECO:0000313" key="3">
    <source>
        <dbReference type="Proteomes" id="UP000015241"/>
    </source>
</evidence>
<dbReference type="Pfam" id="PF03372">
    <property type="entry name" value="Exo_endo_phos"/>
    <property type="match status" value="1"/>
</dbReference>
<proteinExistence type="predicted"/>
<dbReference type="eggNOG" id="ENOG502SMUP">
    <property type="taxonomic scope" value="Eukaryota"/>
</dbReference>
<dbReference type="EMBL" id="KE504216">
    <property type="protein sequence ID" value="EPS95047.1"/>
    <property type="molecule type" value="Genomic_DNA"/>
</dbReference>
<sequence>MARDRLDGIGDRAAASQLNEGAHGRATLTALEWNLHNDGAEPHGTPAAANKSTGRKTKAALKVGSLNLSGRGTIADCNGKWGAINQLMREKRIGILAIQESHLTDEDVNLIHQLYGRRLRVLHSADVDRPSKASGVAFVLNRELVDTKDAKVSTLIEGRALTLKLHWHGQTAITLMNVYAPNAPLENAVFWRDLDKKLASRGEKNPEVVLGDFNLVEEPIDRLPMKDSAAPALVALKELLMRLNLHDGWRVTEPGMLDFTYPQRGSVSRSRIDRIYLSSDLLMRSTDWLIESTGTPTDHRLVSARLTCAQSPYIGKGRWAMPIHLLQDQTFINEVVALGDTMTRHALLILDSPDRSATDNPQLILRDFKARAKVMAQKRLKEKTPKLDAAIRKLRGQAKAIQSEPGFAEDAEKQAEANLLTDRVLDLERRRHGKIAIATRTHYALNAEKVTKYWSEVNKERKPRDLFFALHKPGSDVMENRSDRMAEMARTYHDEIQLDGISEQDRAERERAMEEALRDAGATLSAEDANLMEAAVGKDEIELALREAATGKAAGLDGITYEFWSALHAKYKKTPDHVSPRFNCLDLLHAAFTDLETAGPCADGLFAEGWMCPLYKKKDRRNIANYRPITLLNTDYKIYTKILAMRLG</sequence>
<name>S8DQV2_FOMSC</name>
<gene>
    <name evidence="2" type="ORF">FOMPIDRAFT_1133216</name>
</gene>
<dbReference type="AlphaFoldDB" id="S8DQV2"/>
<dbReference type="PANTHER" id="PTHR19446">
    <property type="entry name" value="REVERSE TRANSCRIPTASES"/>
    <property type="match status" value="1"/>
</dbReference>
<dbReference type="Gene3D" id="3.60.10.10">
    <property type="entry name" value="Endonuclease/exonuclease/phosphatase"/>
    <property type="match status" value="1"/>
</dbReference>
<protein>
    <recommendedName>
        <fullName evidence="1">Endonuclease/exonuclease/phosphatase domain-containing protein</fullName>
    </recommendedName>
</protein>
<dbReference type="Proteomes" id="UP000015241">
    <property type="component" value="Unassembled WGS sequence"/>
</dbReference>